<protein>
    <recommendedName>
        <fullName evidence="3">DUF6534 domain-containing protein</fullName>
    </recommendedName>
</protein>
<sequence length="482" mass="52862">MLSVAIDTTDLELEATARAFYQTNQGLAFGPYLLGYAADGFAYGLLLMQILQWFTLSWATERTTIRILVWYILIFGTVQTALSSRWLFNLFAYGFDVYRNFFNFKWSSSFLLMTGCMQTPVAVFFAHRAYIFANKARWVLLTTIPLLFISLVSVIVVKATAPMMSTFLFDPEYMAARVSIYVWLGTATLANIIITITITWALLSPRTAVHAFSENDGLSKKMIIIGLESLFAPTIFSAAFLVAFLAGPEFHVSAFFMCSPKVYGVSLLGSLNARHYLHRDLAPRSDPSDRSLLPRLRLTKRLSSFGLKGESSHQDHNKDHGHGHCHGHGHFGPDHAHAHAQTEIHVETETIQQTYRLEPIPVKHSINRSPLPWTSPNIDEDVYIDLTTGGAELADSPGPGLGPADETSEAGVGAEMNSGTMREAGSGAGERRKSGGSAMAGLMSISSSTSEMVRKVRRRAESCADPAGTKNSCIDAADACAN</sequence>
<keyword evidence="2" id="KW-0812">Transmembrane</keyword>
<feature type="transmembrane region" description="Helical" evidence="2">
    <location>
        <begin position="138"/>
        <end position="160"/>
    </location>
</feature>
<feature type="region of interest" description="Disordered" evidence="1">
    <location>
        <begin position="395"/>
        <end position="439"/>
    </location>
</feature>
<feature type="compositionally biased region" description="Basic and acidic residues" evidence="1">
    <location>
        <begin position="310"/>
        <end position="322"/>
    </location>
</feature>
<dbReference type="PANTHER" id="PTHR40465:SF1">
    <property type="entry name" value="DUF6534 DOMAIN-CONTAINING PROTEIN"/>
    <property type="match status" value="1"/>
</dbReference>
<feature type="transmembrane region" description="Helical" evidence="2">
    <location>
        <begin position="33"/>
        <end position="56"/>
    </location>
</feature>
<feature type="transmembrane region" description="Helical" evidence="2">
    <location>
        <begin position="68"/>
        <end position="88"/>
    </location>
</feature>
<feature type="region of interest" description="Disordered" evidence="1">
    <location>
        <begin position="307"/>
        <end position="335"/>
    </location>
</feature>
<evidence type="ECO:0000256" key="2">
    <source>
        <dbReference type="SAM" id="Phobius"/>
    </source>
</evidence>
<evidence type="ECO:0000259" key="3">
    <source>
        <dbReference type="Pfam" id="PF20152"/>
    </source>
</evidence>
<feature type="transmembrane region" description="Helical" evidence="2">
    <location>
        <begin position="108"/>
        <end position="126"/>
    </location>
</feature>
<evidence type="ECO:0000313" key="5">
    <source>
        <dbReference type="Proteomes" id="UP000092666"/>
    </source>
</evidence>
<proteinExistence type="predicted"/>
<dbReference type="Proteomes" id="UP000092666">
    <property type="component" value="Unassembled WGS sequence"/>
</dbReference>
<reference evidence="5" key="2">
    <citation type="submission" date="2013-12" db="EMBL/GenBank/DDBJ databases">
        <title>Evolution of pathogenesis and genome organization in the Tremellales.</title>
        <authorList>
            <person name="Cuomo C."/>
            <person name="Litvintseva A."/>
            <person name="Heitman J."/>
            <person name="Chen Y."/>
            <person name="Sun S."/>
            <person name="Springer D."/>
            <person name="Dromer F."/>
            <person name="Young S."/>
            <person name="Zeng Q."/>
            <person name="Chapman S."/>
            <person name="Gujja S."/>
            <person name="Saif S."/>
            <person name="Birren B."/>
        </authorList>
    </citation>
    <scope>NUCLEOTIDE SEQUENCE [LARGE SCALE GENOMIC DNA]</scope>
    <source>
        <strain evidence="5">BCC8398</strain>
    </source>
</reference>
<keyword evidence="5" id="KW-1185">Reference proteome</keyword>
<feature type="transmembrane region" description="Helical" evidence="2">
    <location>
        <begin position="223"/>
        <end position="246"/>
    </location>
</feature>
<feature type="domain" description="DUF6534" evidence="3">
    <location>
        <begin position="188"/>
        <end position="276"/>
    </location>
</feature>
<keyword evidence="2" id="KW-1133">Transmembrane helix</keyword>
<feature type="transmembrane region" description="Helical" evidence="2">
    <location>
        <begin position="180"/>
        <end position="203"/>
    </location>
</feature>
<dbReference type="EMBL" id="KV700124">
    <property type="protein sequence ID" value="OCF34555.1"/>
    <property type="molecule type" value="Genomic_DNA"/>
</dbReference>
<accession>A0A1B9GUK9</accession>
<keyword evidence="2" id="KW-0472">Membrane</keyword>
<dbReference type="PANTHER" id="PTHR40465">
    <property type="entry name" value="CHROMOSOME 1, WHOLE GENOME SHOTGUN SEQUENCE"/>
    <property type="match status" value="1"/>
</dbReference>
<dbReference type="OrthoDB" id="2563778at2759"/>
<evidence type="ECO:0000256" key="1">
    <source>
        <dbReference type="SAM" id="MobiDB-lite"/>
    </source>
</evidence>
<dbReference type="Pfam" id="PF20152">
    <property type="entry name" value="DUF6534"/>
    <property type="match status" value="1"/>
</dbReference>
<dbReference type="AlphaFoldDB" id="A0A1B9GUK9"/>
<evidence type="ECO:0000313" key="4">
    <source>
        <dbReference type="EMBL" id="OCF34555.1"/>
    </source>
</evidence>
<name>A0A1B9GUK9_9TREE</name>
<reference evidence="4 5" key="1">
    <citation type="submission" date="2013-07" db="EMBL/GenBank/DDBJ databases">
        <title>The Genome Sequence of Cryptococcus heveanensis BCC8398.</title>
        <authorList>
            <consortium name="The Broad Institute Genome Sequencing Platform"/>
            <person name="Cuomo C."/>
            <person name="Litvintseva A."/>
            <person name="Chen Y."/>
            <person name="Heitman J."/>
            <person name="Sun S."/>
            <person name="Springer D."/>
            <person name="Dromer F."/>
            <person name="Young S.K."/>
            <person name="Zeng Q."/>
            <person name="Gargeya S."/>
            <person name="Fitzgerald M."/>
            <person name="Abouelleil A."/>
            <person name="Alvarado L."/>
            <person name="Berlin A.M."/>
            <person name="Chapman S.B."/>
            <person name="Dewar J."/>
            <person name="Goldberg J."/>
            <person name="Griggs A."/>
            <person name="Gujja S."/>
            <person name="Hansen M."/>
            <person name="Howarth C."/>
            <person name="Imamovic A."/>
            <person name="Larimer J."/>
            <person name="McCowan C."/>
            <person name="Murphy C."/>
            <person name="Pearson M."/>
            <person name="Priest M."/>
            <person name="Roberts A."/>
            <person name="Saif S."/>
            <person name="Shea T."/>
            <person name="Sykes S."/>
            <person name="Wortman J."/>
            <person name="Nusbaum C."/>
            <person name="Birren B."/>
        </authorList>
    </citation>
    <scope>NUCLEOTIDE SEQUENCE [LARGE SCALE GENOMIC DNA]</scope>
    <source>
        <strain evidence="4 5">BCC8398</strain>
    </source>
</reference>
<gene>
    <name evidence="4" type="ORF">I316_03596</name>
</gene>
<dbReference type="InterPro" id="IPR045339">
    <property type="entry name" value="DUF6534"/>
</dbReference>
<organism evidence="4 5">
    <name type="scientific">Kwoniella heveanensis BCC8398</name>
    <dbReference type="NCBI Taxonomy" id="1296120"/>
    <lineage>
        <taxon>Eukaryota</taxon>
        <taxon>Fungi</taxon>
        <taxon>Dikarya</taxon>
        <taxon>Basidiomycota</taxon>
        <taxon>Agaricomycotina</taxon>
        <taxon>Tremellomycetes</taxon>
        <taxon>Tremellales</taxon>
        <taxon>Cryptococcaceae</taxon>
        <taxon>Kwoniella</taxon>
    </lineage>
</organism>